<keyword evidence="8 15" id="KW-0067">ATP-binding</keyword>
<dbReference type="EC" id="5.6.2.4" evidence="13"/>
<dbReference type="InterPro" id="IPR014017">
    <property type="entry name" value="DNA_helicase_UvrD-like_C"/>
</dbReference>
<dbReference type="Gene3D" id="1.10.10.160">
    <property type="match status" value="1"/>
</dbReference>
<keyword evidence="7" id="KW-0269">Exonuclease</keyword>
<evidence type="ECO:0000256" key="2">
    <source>
        <dbReference type="ARBA" id="ARBA00022722"/>
    </source>
</evidence>
<dbReference type="InterPro" id="IPR011335">
    <property type="entry name" value="Restrct_endonuc-II-like"/>
</dbReference>
<keyword evidence="5 15" id="KW-0378">Hydrolase</keyword>
<keyword evidence="6 15" id="KW-0347">Helicase</keyword>
<gene>
    <name evidence="18" type="ORF">DMP06_02610</name>
</gene>
<evidence type="ECO:0000256" key="6">
    <source>
        <dbReference type="ARBA" id="ARBA00022806"/>
    </source>
</evidence>
<protein>
    <recommendedName>
        <fullName evidence="13">DNA 3'-5' helicase</fullName>
        <ecNumber evidence="13">5.6.2.4</ecNumber>
    </recommendedName>
</protein>
<dbReference type="PANTHER" id="PTHR11070">
    <property type="entry name" value="UVRD / RECB / PCRA DNA HELICASE FAMILY MEMBER"/>
    <property type="match status" value="1"/>
</dbReference>
<comment type="caution">
    <text evidence="18">The sequence shown here is derived from an EMBL/GenBank/DDBJ whole genome shotgun (WGS) entry which is preliminary data.</text>
</comment>
<accession>A0A3N0B2Z2</accession>
<evidence type="ECO:0000256" key="3">
    <source>
        <dbReference type="ARBA" id="ARBA00022741"/>
    </source>
</evidence>
<feature type="domain" description="UvrD-like helicase C-terminal" evidence="17">
    <location>
        <begin position="457"/>
        <end position="737"/>
    </location>
</feature>
<evidence type="ECO:0000256" key="5">
    <source>
        <dbReference type="ARBA" id="ARBA00022801"/>
    </source>
</evidence>
<evidence type="ECO:0000256" key="15">
    <source>
        <dbReference type="PROSITE-ProRule" id="PRU00560"/>
    </source>
</evidence>
<dbReference type="Proteomes" id="UP000269591">
    <property type="component" value="Unassembled WGS sequence"/>
</dbReference>
<dbReference type="GO" id="GO:0033202">
    <property type="term" value="C:DNA helicase complex"/>
    <property type="evidence" value="ECO:0007669"/>
    <property type="project" value="TreeGrafter"/>
</dbReference>
<dbReference type="GO" id="GO:0005524">
    <property type="term" value="F:ATP binding"/>
    <property type="evidence" value="ECO:0007669"/>
    <property type="project" value="UniProtKB-UniRule"/>
</dbReference>
<comment type="similarity">
    <text evidence="1">Belongs to the helicase family. UvrD subfamily.</text>
</comment>
<evidence type="ECO:0000256" key="8">
    <source>
        <dbReference type="ARBA" id="ARBA00022840"/>
    </source>
</evidence>
<dbReference type="PROSITE" id="PS51217">
    <property type="entry name" value="UVRD_HELICASE_CTER"/>
    <property type="match status" value="1"/>
</dbReference>
<feature type="binding site" evidence="15">
    <location>
        <begin position="25"/>
        <end position="32"/>
    </location>
    <ligand>
        <name>ATP</name>
        <dbReference type="ChEBI" id="CHEBI:30616"/>
    </ligand>
</feature>
<keyword evidence="11" id="KW-0413">Isomerase</keyword>
<evidence type="ECO:0000256" key="1">
    <source>
        <dbReference type="ARBA" id="ARBA00009922"/>
    </source>
</evidence>
<proteinExistence type="inferred from homology"/>
<dbReference type="SUPFAM" id="SSF52540">
    <property type="entry name" value="P-loop containing nucleoside triphosphate hydrolases"/>
    <property type="match status" value="1"/>
</dbReference>
<dbReference type="InterPro" id="IPR038726">
    <property type="entry name" value="PDDEXK_AddAB-type"/>
</dbReference>
<dbReference type="GO" id="GO:0003677">
    <property type="term" value="F:DNA binding"/>
    <property type="evidence" value="ECO:0007669"/>
    <property type="project" value="UniProtKB-KW"/>
</dbReference>
<dbReference type="Gene3D" id="3.40.50.300">
    <property type="entry name" value="P-loop containing nucleotide triphosphate hydrolases"/>
    <property type="match status" value="4"/>
</dbReference>
<dbReference type="PROSITE" id="PS51198">
    <property type="entry name" value="UVRD_HELICASE_ATP_BIND"/>
    <property type="match status" value="1"/>
</dbReference>
<dbReference type="EMBL" id="QIBX01000002">
    <property type="protein sequence ID" value="RNL41485.1"/>
    <property type="molecule type" value="Genomic_DNA"/>
</dbReference>
<dbReference type="PANTHER" id="PTHR11070:SF55">
    <property type="entry name" value="DNA 3'-5' HELICASE"/>
    <property type="match status" value="1"/>
</dbReference>
<keyword evidence="10" id="KW-0234">DNA repair</keyword>
<keyword evidence="3 15" id="KW-0547">Nucleotide-binding</keyword>
<evidence type="ECO:0000313" key="18">
    <source>
        <dbReference type="EMBL" id="RNL41485.1"/>
    </source>
</evidence>
<dbReference type="Pfam" id="PF13361">
    <property type="entry name" value="UvrD_C"/>
    <property type="match status" value="1"/>
</dbReference>
<keyword evidence="9" id="KW-0238">DNA-binding</keyword>
<evidence type="ECO:0000256" key="7">
    <source>
        <dbReference type="ARBA" id="ARBA00022839"/>
    </source>
</evidence>
<dbReference type="InterPro" id="IPR011604">
    <property type="entry name" value="PDDEXK-like_dom_sf"/>
</dbReference>
<evidence type="ECO:0000256" key="13">
    <source>
        <dbReference type="ARBA" id="ARBA00034808"/>
    </source>
</evidence>
<evidence type="ECO:0000256" key="12">
    <source>
        <dbReference type="ARBA" id="ARBA00034617"/>
    </source>
</evidence>
<dbReference type="GO" id="GO:0043138">
    <property type="term" value="F:3'-5' DNA helicase activity"/>
    <property type="evidence" value="ECO:0007669"/>
    <property type="project" value="UniProtKB-EC"/>
</dbReference>
<dbReference type="AlphaFoldDB" id="A0A3N0B2Z2"/>
<dbReference type="SUPFAM" id="SSF52980">
    <property type="entry name" value="Restriction endonuclease-like"/>
    <property type="match status" value="1"/>
</dbReference>
<dbReference type="OrthoDB" id="9810135at2"/>
<dbReference type="RefSeq" id="WP_123208183.1">
    <property type="nucleotide sequence ID" value="NZ_JBHTHO010000006.1"/>
</dbReference>
<evidence type="ECO:0000256" key="14">
    <source>
        <dbReference type="ARBA" id="ARBA00048988"/>
    </source>
</evidence>
<sequence>MDFSTFKPGQLACVTTLDAPVAVSAGAGSGKTFTLTQRIAWALMEGSAKDGGRYLNSIDEVLAITFTEKAAGEIKARVKSVLRAEGMAPEALKVDAAWISTIHGMCSRILHSHAVQLGLDPSFGVIDEAQAERLMDEAVEEALSGTNEFVEPCGTDALFKEFKARANDGLDASSVESMVRMLVRCAVASPQGFSCYAAQPPTRSAGTLLRGLVDTIQELHDLTLAQKSGKTRDAWLQNAEAFLEDAEAAFAKGDIEASTLIDLFEKCPHPSAAFGAKEFKERAKEAQGVCVALVAEARHLIAMPLLDELMALAGRAYEGYCRRKRAIGMMDNDDLLIETARALEREDIAREFADKFKLVMVDEFQDTDQLQVDMITRLSGPGACRLCTVGDAQQSIYRFRGADISVYRRRLDAVKASNPSGMITLPDNFRSHADVLKFVDCIFGQPQVFGDEFMSLAASRKEPVKVPFKGDRRIDVLLTTHPSRGGVNSAAARRIEAARIARRFAELREIGHRPSDMAVLLGRMVNAGDYAEALRAEGFACVIAGGSVFASAPETKIMLRLAQVIANPRATSSLFELLASDMFALSADDFIELSTKIDERSHAPRRRDLYEGFVELERSIASGAQVSPHLAHAVHVVRSLAARAGRVPMARIMEDAVRDSGWLARLDAQGAEGLSIAGNVMKAIRIVGAIENDNAYGPSKTAQAFEDRLALSKEAPGALSAKGGDFVRIMTVHASKGLEFPIVAVAEMERGKMRGGSGLACEVIEGNAYVSLLPDKSVAGREGLWKPKKAPEGYEALPTYIDGASPSDVEDAPDPLTRACAMNAYAEQQEAEERRRLLYVALTRAKEALVFAMTTTSRASGFTSGTDFGVYDDVRSALCGVEDFAAGDTLIEFGGSAPALVSRIDATEADIVEYLGEGALYELMPNAQVDGCVEGGAATSDCSEESLATSFAIPDLDACCRGSLAEAPWRSSRVDVTSYSAIAQGEEHVAGKGEACAESGFARDEDDAFWDALCASLAADADKATDVGTAFHLLAQRMVEGRQGGALVVPDENAIDCISARLGLGGNAKNRLGVSLHRWASSEAASDVASHPIVRAEVPFFVEMGADLCPKPFYLEGSIDLLACDAWGEGVAYIVDYKTGGSPDESADALRAKHELQASCYAYAALLQGFETVDATFVRVEQEDREYPGQPQCVNYRFTAGDLSSLEARVVQAYGESVEA</sequence>
<dbReference type="InterPro" id="IPR014016">
    <property type="entry name" value="UvrD-like_ATP-bd"/>
</dbReference>
<dbReference type="GO" id="GO:0005829">
    <property type="term" value="C:cytosol"/>
    <property type="evidence" value="ECO:0007669"/>
    <property type="project" value="TreeGrafter"/>
</dbReference>
<name>A0A3N0B2Z2_9ACTN</name>
<evidence type="ECO:0000256" key="9">
    <source>
        <dbReference type="ARBA" id="ARBA00023125"/>
    </source>
</evidence>
<evidence type="ECO:0000256" key="11">
    <source>
        <dbReference type="ARBA" id="ARBA00023235"/>
    </source>
</evidence>
<evidence type="ECO:0000256" key="4">
    <source>
        <dbReference type="ARBA" id="ARBA00022763"/>
    </source>
</evidence>
<evidence type="ECO:0000259" key="16">
    <source>
        <dbReference type="PROSITE" id="PS51198"/>
    </source>
</evidence>
<comment type="catalytic activity">
    <reaction evidence="12">
        <text>Couples ATP hydrolysis with the unwinding of duplex DNA by translocating in the 3'-5' direction.</text>
        <dbReference type="EC" id="5.6.2.4"/>
    </reaction>
</comment>
<reference evidence="19" key="1">
    <citation type="submission" date="2018-05" db="EMBL/GenBank/DDBJ databases">
        <title>Genome Sequencing of selected type strains of the family Eggerthellaceae.</title>
        <authorList>
            <person name="Danylec N."/>
            <person name="Stoll D.A."/>
            <person name="Doetsch A."/>
            <person name="Huch M."/>
        </authorList>
    </citation>
    <scope>NUCLEOTIDE SEQUENCE [LARGE SCALE GENOMIC DNA]</scope>
    <source>
        <strain evidence="19">DSM 24851</strain>
    </source>
</reference>
<keyword evidence="2" id="KW-0540">Nuclease</keyword>
<dbReference type="Gene3D" id="3.90.320.10">
    <property type="match status" value="1"/>
</dbReference>
<evidence type="ECO:0000259" key="17">
    <source>
        <dbReference type="PROSITE" id="PS51217"/>
    </source>
</evidence>
<dbReference type="GO" id="GO:0004527">
    <property type="term" value="F:exonuclease activity"/>
    <property type="evidence" value="ECO:0007669"/>
    <property type="project" value="UniProtKB-KW"/>
</dbReference>
<feature type="domain" description="UvrD-like helicase ATP-binding" evidence="16">
    <location>
        <begin position="4"/>
        <end position="432"/>
    </location>
</feature>
<dbReference type="InterPro" id="IPR000212">
    <property type="entry name" value="DNA_helicase_UvrD/REP"/>
</dbReference>
<keyword evidence="19" id="KW-1185">Reference proteome</keyword>
<dbReference type="Pfam" id="PF12705">
    <property type="entry name" value="PDDEXK_1"/>
    <property type="match status" value="1"/>
</dbReference>
<dbReference type="InterPro" id="IPR027417">
    <property type="entry name" value="P-loop_NTPase"/>
</dbReference>
<dbReference type="Gene3D" id="1.10.486.10">
    <property type="entry name" value="PCRA, domain 4"/>
    <property type="match status" value="1"/>
</dbReference>
<evidence type="ECO:0000256" key="10">
    <source>
        <dbReference type="ARBA" id="ARBA00023204"/>
    </source>
</evidence>
<evidence type="ECO:0000313" key="19">
    <source>
        <dbReference type="Proteomes" id="UP000269591"/>
    </source>
</evidence>
<dbReference type="GO" id="GO:0000725">
    <property type="term" value="P:recombinational repair"/>
    <property type="evidence" value="ECO:0007669"/>
    <property type="project" value="TreeGrafter"/>
</dbReference>
<organism evidence="18 19">
    <name type="scientific">Slackia equolifaciens</name>
    <dbReference type="NCBI Taxonomy" id="498718"/>
    <lineage>
        <taxon>Bacteria</taxon>
        <taxon>Bacillati</taxon>
        <taxon>Actinomycetota</taxon>
        <taxon>Coriobacteriia</taxon>
        <taxon>Eggerthellales</taxon>
        <taxon>Eggerthellaceae</taxon>
        <taxon>Slackia</taxon>
    </lineage>
</organism>
<dbReference type="Pfam" id="PF00580">
    <property type="entry name" value="UvrD-helicase"/>
    <property type="match status" value="1"/>
</dbReference>
<dbReference type="InterPro" id="IPR013986">
    <property type="entry name" value="DExx_box_DNA_helicase_dom_sf"/>
</dbReference>
<comment type="catalytic activity">
    <reaction evidence="14">
        <text>ATP + H2O = ADP + phosphate + H(+)</text>
        <dbReference type="Rhea" id="RHEA:13065"/>
        <dbReference type="ChEBI" id="CHEBI:15377"/>
        <dbReference type="ChEBI" id="CHEBI:15378"/>
        <dbReference type="ChEBI" id="CHEBI:30616"/>
        <dbReference type="ChEBI" id="CHEBI:43474"/>
        <dbReference type="ChEBI" id="CHEBI:456216"/>
        <dbReference type="EC" id="5.6.2.4"/>
    </reaction>
</comment>
<keyword evidence="4" id="KW-0227">DNA damage</keyword>